<feature type="domain" description="DUF4377" evidence="2">
    <location>
        <begin position="65"/>
        <end position="140"/>
    </location>
</feature>
<dbReference type="STRING" id="1150112.SAMN04487893_107120"/>
<organism evidence="3 4">
    <name type="scientific">Myroides guanonis</name>
    <dbReference type="NCBI Taxonomy" id="1150112"/>
    <lineage>
        <taxon>Bacteria</taxon>
        <taxon>Pseudomonadati</taxon>
        <taxon>Bacteroidota</taxon>
        <taxon>Flavobacteriia</taxon>
        <taxon>Flavobacteriales</taxon>
        <taxon>Flavobacteriaceae</taxon>
        <taxon>Myroides</taxon>
    </lineage>
</organism>
<proteinExistence type="predicted"/>
<keyword evidence="3" id="KW-0346">Stress response</keyword>
<dbReference type="Pfam" id="PF14302">
    <property type="entry name" value="DUF4377"/>
    <property type="match status" value="1"/>
</dbReference>
<gene>
    <name evidence="3" type="ORF">SAMN04487893_107120</name>
</gene>
<dbReference type="PANTHER" id="PTHR35535:SF1">
    <property type="entry name" value="HEAT SHOCK PROTEIN HSLJ"/>
    <property type="match status" value="1"/>
</dbReference>
<dbReference type="InterPro" id="IPR005184">
    <property type="entry name" value="DUF306_Meta_HslJ"/>
</dbReference>
<evidence type="ECO:0000259" key="2">
    <source>
        <dbReference type="Pfam" id="PF14302"/>
    </source>
</evidence>
<dbReference type="Gene3D" id="2.40.128.270">
    <property type="match status" value="1"/>
</dbReference>
<reference evidence="4" key="1">
    <citation type="submission" date="2016-10" db="EMBL/GenBank/DDBJ databases">
        <authorList>
            <person name="Varghese N."/>
            <person name="Submissions S."/>
        </authorList>
    </citation>
    <scope>NUCLEOTIDE SEQUENCE [LARGE SCALE GENOMIC DNA]</scope>
    <source>
        <strain evidence="4">DSM 26542</strain>
    </source>
</reference>
<name>A0A1I3RC18_9FLAO</name>
<sequence length="262" mass="30353">MFLDNYTAVFIPYTLLEKEYHSFSSLASYLTYDTKRIIMKNLYLVFVTSLSILSSQAQEIKRMFVKENTVSCVGVAPMQCLQIKYEDQNQWSNFYSNIKGFDYEPGYRYELMVKETAIPLNQVPADASSINYELEALISKVKTESAQQSILDYITKNNWKLIQMNGKNDRDYQQSIRLNFDTFKISGNAGCNGFGGSYAYNADEQIIAFPNFFHTEMACNNLDLENEFFNTIQNKVFRFDVADQTLNFYQNDRLVLMFGVSN</sequence>
<dbReference type="Pfam" id="PF03724">
    <property type="entry name" value="META"/>
    <property type="match status" value="1"/>
</dbReference>
<evidence type="ECO:0000313" key="4">
    <source>
        <dbReference type="Proteomes" id="UP000243887"/>
    </source>
</evidence>
<dbReference type="InterPro" id="IPR038670">
    <property type="entry name" value="HslJ-like_sf"/>
</dbReference>
<dbReference type="InterPro" id="IPR025485">
    <property type="entry name" value="DUF4377"/>
</dbReference>
<dbReference type="InterPro" id="IPR053147">
    <property type="entry name" value="Hsp_HslJ-like"/>
</dbReference>
<dbReference type="EMBL" id="FORU01000007">
    <property type="protein sequence ID" value="SFJ43352.1"/>
    <property type="molecule type" value="Genomic_DNA"/>
</dbReference>
<dbReference type="AlphaFoldDB" id="A0A1I3RC18"/>
<dbReference type="Proteomes" id="UP000243887">
    <property type="component" value="Unassembled WGS sequence"/>
</dbReference>
<accession>A0A1I3RC18</accession>
<keyword evidence="4" id="KW-1185">Reference proteome</keyword>
<dbReference type="PANTHER" id="PTHR35535">
    <property type="entry name" value="HEAT SHOCK PROTEIN HSLJ"/>
    <property type="match status" value="1"/>
</dbReference>
<feature type="domain" description="DUF306" evidence="1">
    <location>
        <begin position="154"/>
        <end position="253"/>
    </location>
</feature>
<protein>
    <submittedName>
        <fullName evidence="3">Heat shock protein HslJ</fullName>
    </submittedName>
</protein>
<evidence type="ECO:0000313" key="3">
    <source>
        <dbReference type="EMBL" id="SFJ43352.1"/>
    </source>
</evidence>
<evidence type="ECO:0000259" key="1">
    <source>
        <dbReference type="Pfam" id="PF03724"/>
    </source>
</evidence>